<keyword evidence="4" id="KW-0521">NADP</keyword>
<evidence type="ECO:0000259" key="6">
    <source>
        <dbReference type="Pfam" id="PF03015"/>
    </source>
</evidence>
<keyword evidence="5" id="KW-0732">Signal</keyword>
<dbReference type="SUPFAM" id="SSF51735">
    <property type="entry name" value="NAD(P)-binding Rossmann-fold domains"/>
    <property type="match status" value="1"/>
</dbReference>
<dbReference type="Pfam" id="PF03015">
    <property type="entry name" value="Sterile"/>
    <property type="match status" value="1"/>
</dbReference>
<comment type="similarity">
    <text evidence="1 4">Belongs to the fatty acyl-CoA reductase family.</text>
</comment>
<comment type="function">
    <text evidence="4">Catalyzes the reduction of fatty acyl-CoA to fatty alcohols.</text>
</comment>
<dbReference type="PANTHER" id="PTHR11011">
    <property type="entry name" value="MALE STERILITY PROTEIN 2-RELATED"/>
    <property type="match status" value="1"/>
</dbReference>
<evidence type="ECO:0000256" key="3">
    <source>
        <dbReference type="ARBA" id="ARBA00023098"/>
    </source>
</evidence>
<dbReference type="PANTHER" id="PTHR11011:SF45">
    <property type="entry name" value="FATTY ACYL-COA REDUCTASE CG8306-RELATED"/>
    <property type="match status" value="1"/>
</dbReference>
<evidence type="ECO:0000256" key="1">
    <source>
        <dbReference type="ARBA" id="ARBA00005928"/>
    </source>
</evidence>
<dbReference type="InterPro" id="IPR026055">
    <property type="entry name" value="FAR"/>
</dbReference>
<organism evidence="8 9">
    <name type="scientific">Operophtera brumata</name>
    <name type="common">Winter moth</name>
    <name type="synonym">Phalaena brumata</name>
    <dbReference type="NCBI Taxonomy" id="104452"/>
    <lineage>
        <taxon>Eukaryota</taxon>
        <taxon>Metazoa</taxon>
        <taxon>Ecdysozoa</taxon>
        <taxon>Arthropoda</taxon>
        <taxon>Hexapoda</taxon>
        <taxon>Insecta</taxon>
        <taxon>Pterygota</taxon>
        <taxon>Neoptera</taxon>
        <taxon>Endopterygota</taxon>
        <taxon>Lepidoptera</taxon>
        <taxon>Glossata</taxon>
        <taxon>Ditrysia</taxon>
        <taxon>Geometroidea</taxon>
        <taxon>Geometridae</taxon>
        <taxon>Larentiinae</taxon>
        <taxon>Operophtera</taxon>
    </lineage>
</organism>
<dbReference type="GO" id="GO:0035336">
    <property type="term" value="P:long-chain fatty-acyl-CoA metabolic process"/>
    <property type="evidence" value="ECO:0007669"/>
    <property type="project" value="TreeGrafter"/>
</dbReference>
<gene>
    <name evidence="8" type="ORF">OBRU01_11001</name>
</gene>
<dbReference type="Gene3D" id="3.40.50.720">
    <property type="entry name" value="NAD(P)-binding Rossmann-like Domain"/>
    <property type="match status" value="2"/>
</dbReference>
<dbReference type="STRING" id="104452.A0A0L7LEG4"/>
<dbReference type="CDD" id="cd09071">
    <property type="entry name" value="FAR_C"/>
    <property type="match status" value="1"/>
</dbReference>
<keyword evidence="3 4" id="KW-0443">Lipid metabolism</keyword>
<keyword evidence="9" id="KW-1185">Reference proteome</keyword>
<dbReference type="GO" id="GO:0102965">
    <property type="term" value="F:alcohol-forming long-chain fatty acyl-CoA reductase activity"/>
    <property type="evidence" value="ECO:0007669"/>
    <property type="project" value="UniProtKB-EC"/>
</dbReference>
<protein>
    <recommendedName>
        <fullName evidence="4">Fatty acyl-CoA reductase</fullName>
        <ecNumber evidence="4">1.2.1.84</ecNumber>
    </recommendedName>
</protein>
<comment type="catalytic activity">
    <reaction evidence="4">
        <text>a long-chain fatty acyl-CoA + 2 NADPH + 2 H(+) = a long-chain primary fatty alcohol + 2 NADP(+) + CoA</text>
        <dbReference type="Rhea" id="RHEA:52716"/>
        <dbReference type="ChEBI" id="CHEBI:15378"/>
        <dbReference type="ChEBI" id="CHEBI:57287"/>
        <dbReference type="ChEBI" id="CHEBI:57783"/>
        <dbReference type="ChEBI" id="CHEBI:58349"/>
        <dbReference type="ChEBI" id="CHEBI:77396"/>
        <dbReference type="ChEBI" id="CHEBI:83139"/>
        <dbReference type="EC" id="1.2.1.84"/>
    </reaction>
</comment>
<evidence type="ECO:0000313" key="9">
    <source>
        <dbReference type="Proteomes" id="UP000037510"/>
    </source>
</evidence>
<evidence type="ECO:0000313" key="8">
    <source>
        <dbReference type="EMBL" id="KOB73764.1"/>
    </source>
</evidence>
<dbReference type="Pfam" id="PF07993">
    <property type="entry name" value="NAD_binding_4"/>
    <property type="match status" value="1"/>
</dbReference>
<name>A0A0L7LEG4_OPEBR</name>
<dbReference type="Proteomes" id="UP000037510">
    <property type="component" value="Unassembled WGS sequence"/>
</dbReference>
<accession>A0A0L7LEG4</accession>
<dbReference type="EC" id="1.2.1.84" evidence="4"/>
<comment type="caution">
    <text evidence="8">The sequence shown here is derived from an EMBL/GenBank/DDBJ whole genome shotgun (WGS) entry which is preliminary data.</text>
</comment>
<feature type="domain" description="Thioester reductase (TE)" evidence="7">
    <location>
        <begin position="104"/>
        <end position="183"/>
    </location>
</feature>
<dbReference type="InterPro" id="IPR036291">
    <property type="entry name" value="NAD(P)-bd_dom_sf"/>
</dbReference>
<evidence type="ECO:0000256" key="4">
    <source>
        <dbReference type="RuleBase" id="RU363097"/>
    </source>
</evidence>
<keyword evidence="2 4" id="KW-0444">Lipid biosynthesis</keyword>
<evidence type="ECO:0000256" key="5">
    <source>
        <dbReference type="SAM" id="SignalP"/>
    </source>
</evidence>
<reference evidence="8 9" key="1">
    <citation type="journal article" date="2015" name="Genome Biol. Evol.">
        <title>The genome of winter moth (Operophtera brumata) provides a genomic perspective on sexual dimorphism and phenology.</title>
        <authorList>
            <person name="Derks M.F."/>
            <person name="Smit S."/>
            <person name="Salis L."/>
            <person name="Schijlen E."/>
            <person name="Bossers A."/>
            <person name="Mateman C."/>
            <person name="Pijl A.S."/>
            <person name="de Ridder D."/>
            <person name="Groenen M.A."/>
            <person name="Visser M.E."/>
            <person name="Megens H.J."/>
        </authorList>
    </citation>
    <scope>NUCLEOTIDE SEQUENCE [LARGE SCALE GENOMIC DNA]</scope>
    <source>
        <strain evidence="8">WM2013NL</strain>
        <tissue evidence="8">Head and thorax</tissue>
    </source>
</reference>
<dbReference type="EMBL" id="JTDY01001483">
    <property type="protein sequence ID" value="KOB73764.1"/>
    <property type="molecule type" value="Genomic_DNA"/>
</dbReference>
<evidence type="ECO:0000256" key="2">
    <source>
        <dbReference type="ARBA" id="ARBA00022516"/>
    </source>
</evidence>
<dbReference type="InterPro" id="IPR033640">
    <property type="entry name" value="FAR_C"/>
</dbReference>
<dbReference type="AlphaFoldDB" id="A0A0L7LEG4"/>
<keyword evidence="4" id="KW-0560">Oxidoreductase</keyword>
<feature type="signal peptide" evidence="5">
    <location>
        <begin position="1"/>
        <end position="18"/>
    </location>
</feature>
<sequence>MIKTAACVIFLLAIVVKSDEDYIDPVIEMLLNGVRTEITQSGEDLNERVPVSTGGIWKCGNCTFLGEAELLPRDRQHIRVDTRPQRAECGAENTKTDQNTNLQVLLEKLLYSCPGIDNIYVLIRDHKGLSAGQRIQKLIDNPLFARLKEQRPYDLKKLIPVCGDVGLPNLGISRQDEQILIEKALAETLVEKHHGQIPTIIVRPSIVPGWICNWNGASGLVTSAAKGLTRIVYGDPKAVLDLIPVDYVSNLIIAAAAKSNSYVKLQNMLTQNRDALSYFTSHSWLMRTNGTRALAASLSPADCRQFPCRPQDINWREYIPVYWAGIRKFIEKKSF</sequence>
<feature type="domain" description="Fatty acyl-CoA reductase C-terminal" evidence="6">
    <location>
        <begin position="247"/>
        <end position="332"/>
    </location>
</feature>
<proteinExistence type="inferred from homology"/>
<evidence type="ECO:0000259" key="7">
    <source>
        <dbReference type="Pfam" id="PF07993"/>
    </source>
</evidence>
<dbReference type="InterPro" id="IPR013120">
    <property type="entry name" value="FAR_NAD-bd"/>
</dbReference>
<feature type="chain" id="PRO_5005573299" description="Fatty acyl-CoA reductase" evidence="5">
    <location>
        <begin position="19"/>
        <end position="335"/>
    </location>
</feature>
<dbReference type="GO" id="GO:0080019">
    <property type="term" value="F:alcohol-forming very long-chain fatty acyl-CoA reductase activity"/>
    <property type="evidence" value="ECO:0007669"/>
    <property type="project" value="InterPro"/>
</dbReference>